<sequence>MALQALKEGTISAAKCRLTSTTASPSHSTAATRAPSKPPFKSRVVASFDAGLAFQDSENTFPPRVPDPHIEQLAVPSGTKGATTNPTRRNNSSIPPFGVTERTTMTTYDSANAGFTASYNALTYGVAASVAVSDFALTESTVEDAKTIKPPAPLYSYKDYTPKPIIVYTRHEDEANDIVETLKGPLGFDMEWRVLRVRGAAREERRVSVIQICDRNVILVIQVSAMKKFPQKVKRIIENPSIPKIGANIRNDGQKLLRDYDVVAANLVELGALAREADPEFVSKRSIVSLSRIIEDYCDGKVLDKGPVRMSNWEAIPLSPGQLHYAANDAHSALMAYRRLMQIAVMHERTLDDRKYSSSISKDNTAGTTSMVVVSNKVQPPASSTSGPVPPNVISTSKTVSAAVTPVVIASYGPLPPNARNAYRLWHTRNLPLDEICAKLRSAENPLARSTVISYVVRVLQTQPLLPFSVESLKTLAKLDPGSWNRHRNWILQQEAKSTPSS</sequence>
<name>A0ACB8U5F8_9APHY</name>
<evidence type="ECO:0000313" key="1">
    <source>
        <dbReference type="EMBL" id="KAI0089578.1"/>
    </source>
</evidence>
<proteinExistence type="predicted"/>
<keyword evidence="2" id="KW-1185">Reference proteome</keyword>
<dbReference type="EMBL" id="MU274910">
    <property type="protein sequence ID" value="KAI0089578.1"/>
    <property type="molecule type" value="Genomic_DNA"/>
</dbReference>
<organism evidence="1 2">
    <name type="scientific">Irpex rosettiformis</name>
    <dbReference type="NCBI Taxonomy" id="378272"/>
    <lineage>
        <taxon>Eukaryota</taxon>
        <taxon>Fungi</taxon>
        <taxon>Dikarya</taxon>
        <taxon>Basidiomycota</taxon>
        <taxon>Agaricomycotina</taxon>
        <taxon>Agaricomycetes</taxon>
        <taxon>Polyporales</taxon>
        <taxon>Irpicaceae</taxon>
        <taxon>Irpex</taxon>
    </lineage>
</organism>
<gene>
    <name evidence="1" type="ORF">BDY19DRAFT_942965</name>
</gene>
<protein>
    <submittedName>
        <fullName evidence="1">Ribonuclease H-like domain-containing protein</fullName>
    </submittedName>
</protein>
<reference evidence="1" key="1">
    <citation type="journal article" date="2021" name="Environ. Microbiol.">
        <title>Gene family expansions and transcriptome signatures uncover fungal adaptations to wood decay.</title>
        <authorList>
            <person name="Hage H."/>
            <person name="Miyauchi S."/>
            <person name="Viragh M."/>
            <person name="Drula E."/>
            <person name="Min B."/>
            <person name="Chaduli D."/>
            <person name="Navarro D."/>
            <person name="Favel A."/>
            <person name="Norest M."/>
            <person name="Lesage-Meessen L."/>
            <person name="Balint B."/>
            <person name="Merenyi Z."/>
            <person name="de Eugenio L."/>
            <person name="Morin E."/>
            <person name="Martinez A.T."/>
            <person name="Baldrian P."/>
            <person name="Stursova M."/>
            <person name="Martinez M.J."/>
            <person name="Novotny C."/>
            <person name="Magnuson J.K."/>
            <person name="Spatafora J.W."/>
            <person name="Maurice S."/>
            <person name="Pangilinan J."/>
            <person name="Andreopoulos W."/>
            <person name="LaButti K."/>
            <person name="Hundley H."/>
            <person name="Na H."/>
            <person name="Kuo A."/>
            <person name="Barry K."/>
            <person name="Lipzen A."/>
            <person name="Henrissat B."/>
            <person name="Riley R."/>
            <person name="Ahrendt S."/>
            <person name="Nagy L.G."/>
            <person name="Grigoriev I.V."/>
            <person name="Martin F."/>
            <person name="Rosso M.N."/>
        </authorList>
    </citation>
    <scope>NUCLEOTIDE SEQUENCE</scope>
    <source>
        <strain evidence="1">CBS 384.51</strain>
    </source>
</reference>
<evidence type="ECO:0000313" key="2">
    <source>
        <dbReference type="Proteomes" id="UP001055072"/>
    </source>
</evidence>
<dbReference type="Proteomes" id="UP001055072">
    <property type="component" value="Unassembled WGS sequence"/>
</dbReference>
<comment type="caution">
    <text evidence="1">The sequence shown here is derived from an EMBL/GenBank/DDBJ whole genome shotgun (WGS) entry which is preliminary data.</text>
</comment>
<accession>A0ACB8U5F8</accession>